<evidence type="ECO:0008006" key="3">
    <source>
        <dbReference type="Google" id="ProtNLM"/>
    </source>
</evidence>
<dbReference type="RefSeq" id="WP_210038109.1">
    <property type="nucleotide sequence ID" value="NZ_JBHLVU010000022.1"/>
</dbReference>
<evidence type="ECO:0000313" key="1">
    <source>
        <dbReference type="EMBL" id="MBW7453181.1"/>
    </source>
</evidence>
<dbReference type="EMBL" id="JAHZIK010000049">
    <property type="protein sequence ID" value="MBW7453181.1"/>
    <property type="molecule type" value="Genomic_DNA"/>
</dbReference>
<keyword evidence="2" id="KW-1185">Reference proteome</keyword>
<name>A0ABS7BXH6_9BACL</name>
<gene>
    <name evidence="1" type="ORF">K0U00_03920</name>
</gene>
<evidence type="ECO:0000313" key="2">
    <source>
        <dbReference type="Proteomes" id="UP001519887"/>
    </source>
</evidence>
<accession>A0ABS7BXH6</accession>
<dbReference type="SUPFAM" id="SSF54593">
    <property type="entry name" value="Glyoxalase/Bleomycin resistance protein/Dihydroxybiphenyl dioxygenase"/>
    <property type="match status" value="1"/>
</dbReference>
<dbReference type="Gene3D" id="3.10.180.10">
    <property type="entry name" value="2,3-Dihydroxybiphenyl 1,2-Dioxygenase, domain 1"/>
    <property type="match status" value="1"/>
</dbReference>
<protein>
    <recommendedName>
        <fullName evidence="3">VOC domain-containing protein</fullName>
    </recommendedName>
</protein>
<dbReference type="Proteomes" id="UP001519887">
    <property type="component" value="Unassembled WGS sequence"/>
</dbReference>
<dbReference type="InterPro" id="IPR029068">
    <property type="entry name" value="Glyas_Bleomycin-R_OHBP_Dase"/>
</dbReference>
<proteinExistence type="predicted"/>
<sequence>MPYYEKLVGKSCEKRWNAPEINLEFSVVGQFVLVAGTDEALSFVSDIHNILYVDSLKDFQNFFAENGVSILRGPISNPVGTLIVVKHPDGSVLEYLEPYS</sequence>
<organism evidence="1 2">
    <name type="scientific">Paenibacillus sepulcri</name>
    <dbReference type="NCBI Taxonomy" id="359917"/>
    <lineage>
        <taxon>Bacteria</taxon>
        <taxon>Bacillati</taxon>
        <taxon>Bacillota</taxon>
        <taxon>Bacilli</taxon>
        <taxon>Bacillales</taxon>
        <taxon>Paenibacillaceae</taxon>
        <taxon>Paenibacillus</taxon>
    </lineage>
</organism>
<reference evidence="1 2" key="1">
    <citation type="submission" date="2021-07" db="EMBL/GenBank/DDBJ databases">
        <title>Paenibacillus radiodurans sp. nov., isolated from the southeastern edge of Tengger Desert.</title>
        <authorList>
            <person name="Zhang G."/>
        </authorList>
    </citation>
    <scope>NUCLEOTIDE SEQUENCE [LARGE SCALE GENOMIC DNA]</scope>
    <source>
        <strain evidence="1 2">CCM 7311</strain>
    </source>
</reference>
<comment type="caution">
    <text evidence="1">The sequence shown here is derived from an EMBL/GenBank/DDBJ whole genome shotgun (WGS) entry which is preliminary data.</text>
</comment>